<evidence type="ECO:0000256" key="1">
    <source>
        <dbReference type="ARBA" id="ARBA00022729"/>
    </source>
</evidence>
<reference evidence="4 5" key="1">
    <citation type="journal article" date="2014" name="Proc. Natl. Acad. Sci. U.S.A.">
        <title>Functional type 2 photosynthetic reaction centers found in the rare bacterial phylum Gemmatimonadetes.</title>
        <authorList>
            <person name="Zeng Y."/>
            <person name="Feng F."/>
            <person name="Medova H."/>
            <person name="Dean J."/>
            <person name="Koblizek M."/>
        </authorList>
    </citation>
    <scope>NUCLEOTIDE SEQUENCE [LARGE SCALE GENOMIC DNA]</scope>
    <source>
        <strain evidence="4 5">AP64</strain>
    </source>
</reference>
<dbReference type="Pfam" id="PF13505">
    <property type="entry name" value="OMP_b-brl"/>
    <property type="match status" value="1"/>
</dbReference>
<dbReference type="AlphaFoldDB" id="A0A143BGW2"/>
<dbReference type="RefSeq" id="WP_026850079.1">
    <property type="nucleotide sequence ID" value="NZ_CP011454.1"/>
</dbReference>
<dbReference type="InterPro" id="IPR011250">
    <property type="entry name" value="OMP/PagP_B-barrel"/>
</dbReference>
<evidence type="ECO:0000259" key="3">
    <source>
        <dbReference type="Pfam" id="PF13505"/>
    </source>
</evidence>
<sequence>MKRVMLAAALVALAATTAQAQVADKRFSVTTRLGTVTPERSSSLDLAGLVGLDTEYSLNKYFGTGVSVDVTRGNTHREDFVARLRYGNPTAGGGDTIYYQYVGQPVNTIHIGAFGVARYPTKRITPFVMGGFGTYTMLLDTQINGKAAIKNSASYTLGGGVSIKFTERSGIQIDARQLTMRNFDRGFIDPTAGRNPNTVFPEDFPSVPAAKNTAANFMLSLGFRYIPGNIGGN</sequence>
<proteinExistence type="predicted"/>
<name>A0A143BGW2_9BACT</name>
<accession>A0A143BGW2</accession>
<dbReference type="KEGG" id="gph:GEMMAAP_04390"/>
<keyword evidence="1 2" id="KW-0732">Signal</keyword>
<evidence type="ECO:0000313" key="5">
    <source>
        <dbReference type="Proteomes" id="UP000076404"/>
    </source>
</evidence>
<dbReference type="InterPro" id="IPR027385">
    <property type="entry name" value="Beta-barrel_OMP"/>
</dbReference>
<reference evidence="4 5" key="2">
    <citation type="journal article" date="2016" name="Environ. Microbiol. Rep.">
        <title>Metagenomic evidence for the presence of phototrophic Gemmatimonadetes bacteria in diverse environments.</title>
        <authorList>
            <person name="Zeng Y."/>
            <person name="Baumbach J."/>
            <person name="Barbosa E.G."/>
            <person name="Azevedo V."/>
            <person name="Zhang C."/>
            <person name="Koblizek M."/>
        </authorList>
    </citation>
    <scope>NUCLEOTIDE SEQUENCE [LARGE SCALE GENOMIC DNA]</scope>
    <source>
        <strain evidence="4 5">AP64</strain>
    </source>
</reference>
<dbReference type="EMBL" id="CP011454">
    <property type="protein sequence ID" value="AMW04278.1"/>
    <property type="molecule type" value="Genomic_DNA"/>
</dbReference>
<evidence type="ECO:0000313" key="4">
    <source>
        <dbReference type="EMBL" id="AMW04278.1"/>
    </source>
</evidence>
<feature type="chain" id="PRO_5007506583" description="Outer membrane protein beta-barrel domain-containing protein" evidence="2">
    <location>
        <begin position="21"/>
        <end position="233"/>
    </location>
</feature>
<protein>
    <recommendedName>
        <fullName evidence="3">Outer membrane protein beta-barrel domain-containing protein</fullName>
    </recommendedName>
</protein>
<dbReference type="STRING" id="1379270.GEMMAAP_04390"/>
<feature type="signal peptide" evidence="2">
    <location>
        <begin position="1"/>
        <end position="20"/>
    </location>
</feature>
<keyword evidence="5" id="KW-1185">Reference proteome</keyword>
<dbReference type="Proteomes" id="UP000076404">
    <property type="component" value="Chromosome"/>
</dbReference>
<dbReference type="Gene3D" id="2.40.160.20">
    <property type="match status" value="1"/>
</dbReference>
<evidence type="ECO:0000256" key="2">
    <source>
        <dbReference type="SAM" id="SignalP"/>
    </source>
</evidence>
<organism evidence="4 5">
    <name type="scientific">Gemmatimonas phototrophica</name>
    <dbReference type="NCBI Taxonomy" id="1379270"/>
    <lineage>
        <taxon>Bacteria</taxon>
        <taxon>Pseudomonadati</taxon>
        <taxon>Gemmatimonadota</taxon>
        <taxon>Gemmatimonadia</taxon>
        <taxon>Gemmatimonadales</taxon>
        <taxon>Gemmatimonadaceae</taxon>
        <taxon>Gemmatimonas</taxon>
    </lineage>
</organism>
<dbReference type="SUPFAM" id="SSF56925">
    <property type="entry name" value="OMPA-like"/>
    <property type="match status" value="1"/>
</dbReference>
<gene>
    <name evidence="4" type="ORF">GEMMAAP_04390</name>
</gene>
<feature type="domain" description="Outer membrane protein beta-barrel" evidence="3">
    <location>
        <begin position="7"/>
        <end position="180"/>
    </location>
</feature>
<dbReference type="OrthoDB" id="654178at2"/>